<proteinExistence type="predicted"/>
<protein>
    <submittedName>
        <fullName evidence="1">Uncharacterized protein</fullName>
    </submittedName>
</protein>
<dbReference type="AlphaFoldDB" id="A0A2S8F8L3"/>
<evidence type="ECO:0000313" key="1">
    <source>
        <dbReference type="EMBL" id="PQO28508.1"/>
    </source>
</evidence>
<dbReference type="EMBL" id="PUHY01000016">
    <property type="protein sequence ID" value="PQO28508.1"/>
    <property type="molecule type" value="Genomic_DNA"/>
</dbReference>
<name>A0A2S8F8L3_9BACT</name>
<gene>
    <name evidence="1" type="ORF">C5Y83_28270</name>
</gene>
<reference evidence="1 2" key="1">
    <citation type="submission" date="2018-02" db="EMBL/GenBank/DDBJ databases">
        <title>Comparative genomes isolates from brazilian mangrove.</title>
        <authorList>
            <person name="Araujo J.E."/>
            <person name="Taketani R.G."/>
            <person name="Silva M.C.P."/>
            <person name="Loureco M.V."/>
            <person name="Andreote F.D."/>
        </authorList>
    </citation>
    <scope>NUCLEOTIDE SEQUENCE [LARGE SCALE GENOMIC DNA]</scope>
    <source>
        <strain evidence="1 2">Hex-1 MGV</strain>
    </source>
</reference>
<accession>A0A2S8F8L3</accession>
<dbReference type="OrthoDB" id="290163at2"/>
<comment type="caution">
    <text evidence="1">The sequence shown here is derived from an EMBL/GenBank/DDBJ whole genome shotgun (WGS) entry which is preliminary data.</text>
</comment>
<evidence type="ECO:0000313" key="2">
    <source>
        <dbReference type="Proteomes" id="UP000238322"/>
    </source>
</evidence>
<dbReference type="RefSeq" id="WP_105333177.1">
    <property type="nucleotide sequence ID" value="NZ_PUHY01000016.1"/>
</dbReference>
<sequence>MPANDHETKLRDAFQKMDPHQYQEIRDAYYKAVEGLQSLAQSLEFADIGVGETNDHVLIEEHLTAVEAIHVMNQSLLGKIL</sequence>
<organism evidence="1 2">
    <name type="scientific">Blastopirellula marina</name>
    <dbReference type="NCBI Taxonomy" id="124"/>
    <lineage>
        <taxon>Bacteria</taxon>
        <taxon>Pseudomonadati</taxon>
        <taxon>Planctomycetota</taxon>
        <taxon>Planctomycetia</taxon>
        <taxon>Pirellulales</taxon>
        <taxon>Pirellulaceae</taxon>
        <taxon>Blastopirellula</taxon>
    </lineage>
</organism>
<dbReference type="Proteomes" id="UP000238322">
    <property type="component" value="Unassembled WGS sequence"/>
</dbReference>